<keyword evidence="3" id="KW-0573">Peptidoglycan synthesis</keyword>
<dbReference type="SUPFAM" id="SSF53822">
    <property type="entry name" value="Periplasmic binding protein-like I"/>
    <property type="match status" value="1"/>
</dbReference>
<evidence type="ECO:0000256" key="2">
    <source>
        <dbReference type="ARBA" id="ARBA00022960"/>
    </source>
</evidence>
<accession>A0ABV4AIT6</accession>
<dbReference type="RefSeq" id="WP_369456085.1">
    <property type="nucleotide sequence ID" value="NZ_JBGCUO010000001.1"/>
</dbReference>
<evidence type="ECO:0000313" key="9">
    <source>
        <dbReference type="EMBL" id="MEY1662629.1"/>
    </source>
</evidence>
<keyword evidence="4" id="KW-0472">Membrane</keyword>
<keyword evidence="7" id="KW-0449">Lipoprotein</keyword>
<dbReference type="Gene3D" id="1.25.40.10">
    <property type="entry name" value="Tetratricopeptide repeat domain"/>
    <property type="match status" value="1"/>
</dbReference>
<sequence length="595" mass="64620">MPYRLLLAMLGLSLALGACTSMTPDASSVEGPIMAAPAQRAEAEAELANLPPAERTAVTLAWARSYLELDRAEDAEALLAGLDSNRLSADHGLEWLTLRARLALAAGNTADALTLLEQGDSRQWSQRAAPRQRQQFELLRADALALDGEFRSSLELRMKLDPQLKDEPQAYNRELIWVSLNQMPPPALASLAADSGASPALRGWAELAQIYRGVGSLGNQVAALEDWHARHPQHPAHLQPPADIAALQHSLRERPQQVAVLLPERGSLAGAGQAVRDGLIAAYYAALADNQPVPELMFFDSYEQDAVALYQQAVSQGAQVVIGPLDKDQVTALAQADELPVPVLALNYAEDGASTTQLFQFGLAPEDEARQVARQAFADGARRAGLLYPDNDLGQRLTAAFVQEWQQLGGTIATQGVYGDDASQAARQFLDARGGRAHRLDRMDMVFLVANAAQGRQLKPALNFHFATDLPVYATSLIFTGQVDARRDADLNNILFVDAPWILAATQQPLHQTVARTWPQGHGRFERLFALGVDAYSLQERLALLRANPDSPLPGVTGRLTLEGQRLVRELDWAVFTRGRPAAHVPLPTLSTDGF</sequence>
<feature type="chain" id="PRO_5046554614" evidence="8">
    <location>
        <begin position="21"/>
        <end position="595"/>
    </location>
</feature>
<evidence type="ECO:0000256" key="8">
    <source>
        <dbReference type="SAM" id="SignalP"/>
    </source>
</evidence>
<dbReference type="Proteomes" id="UP001562065">
    <property type="component" value="Unassembled WGS sequence"/>
</dbReference>
<feature type="signal peptide" evidence="8">
    <location>
        <begin position="1"/>
        <end position="20"/>
    </location>
</feature>
<dbReference type="InterPro" id="IPR028082">
    <property type="entry name" value="Peripla_BP_I"/>
</dbReference>
<evidence type="ECO:0000256" key="6">
    <source>
        <dbReference type="ARBA" id="ARBA00023237"/>
    </source>
</evidence>
<evidence type="ECO:0000256" key="5">
    <source>
        <dbReference type="ARBA" id="ARBA00023139"/>
    </source>
</evidence>
<keyword evidence="2" id="KW-0133">Cell shape</keyword>
<reference evidence="9 10" key="1">
    <citation type="submission" date="2024-07" db="EMBL/GenBank/DDBJ databases">
        <authorList>
            <person name="Ren Q."/>
        </authorList>
    </citation>
    <scope>NUCLEOTIDE SEQUENCE [LARGE SCALE GENOMIC DNA]</scope>
    <source>
        <strain evidence="9 10">REN37</strain>
    </source>
</reference>
<proteinExistence type="predicted"/>
<dbReference type="PANTHER" id="PTHR38038">
    <property type="entry name" value="PENICILLIN-BINDING PROTEIN ACTIVATOR LPOA"/>
    <property type="match status" value="1"/>
</dbReference>
<dbReference type="Gene3D" id="3.40.50.2300">
    <property type="match status" value="2"/>
</dbReference>
<protein>
    <submittedName>
        <fullName evidence="9">Penicillin-binding protein activator</fullName>
    </submittedName>
</protein>
<keyword evidence="1 8" id="KW-0732">Signal</keyword>
<keyword evidence="6" id="KW-0998">Cell outer membrane</keyword>
<evidence type="ECO:0000313" key="10">
    <source>
        <dbReference type="Proteomes" id="UP001562065"/>
    </source>
</evidence>
<comment type="caution">
    <text evidence="9">The sequence shown here is derived from an EMBL/GenBank/DDBJ whole genome shotgun (WGS) entry which is preliminary data.</text>
</comment>
<evidence type="ECO:0000256" key="7">
    <source>
        <dbReference type="ARBA" id="ARBA00023288"/>
    </source>
</evidence>
<dbReference type="EMBL" id="JBGCUO010000001">
    <property type="protein sequence ID" value="MEY1662629.1"/>
    <property type="molecule type" value="Genomic_DNA"/>
</dbReference>
<dbReference type="InterPro" id="IPR011990">
    <property type="entry name" value="TPR-like_helical_dom_sf"/>
</dbReference>
<dbReference type="InterPro" id="IPR007443">
    <property type="entry name" value="LpoA"/>
</dbReference>
<dbReference type="CDD" id="cd06339">
    <property type="entry name" value="PBP1_YraM_LppC_lipoprotein-like"/>
    <property type="match status" value="1"/>
</dbReference>
<dbReference type="PROSITE" id="PS51257">
    <property type="entry name" value="PROKAR_LIPOPROTEIN"/>
    <property type="match status" value="1"/>
</dbReference>
<dbReference type="Pfam" id="PF04348">
    <property type="entry name" value="LppC"/>
    <property type="match status" value="1"/>
</dbReference>
<dbReference type="PANTHER" id="PTHR38038:SF1">
    <property type="entry name" value="PENICILLIN-BINDING PROTEIN ACTIVATOR LPOA"/>
    <property type="match status" value="1"/>
</dbReference>
<evidence type="ECO:0000256" key="1">
    <source>
        <dbReference type="ARBA" id="ARBA00022729"/>
    </source>
</evidence>
<keyword evidence="10" id="KW-1185">Reference proteome</keyword>
<dbReference type="Gene3D" id="1.25.40.650">
    <property type="match status" value="1"/>
</dbReference>
<name>A0ABV4AIT6_9GAMM</name>
<gene>
    <name evidence="9" type="ORF">AB5I84_10765</name>
</gene>
<keyword evidence="5" id="KW-0564">Palmitate</keyword>
<organism evidence="9 10">
    <name type="scientific">Isoalcanivorax beigongshangi</name>
    <dbReference type="NCBI Taxonomy" id="3238810"/>
    <lineage>
        <taxon>Bacteria</taxon>
        <taxon>Pseudomonadati</taxon>
        <taxon>Pseudomonadota</taxon>
        <taxon>Gammaproteobacteria</taxon>
        <taxon>Oceanospirillales</taxon>
        <taxon>Alcanivoracaceae</taxon>
        <taxon>Isoalcanivorax</taxon>
    </lineage>
</organism>
<evidence type="ECO:0000256" key="4">
    <source>
        <dbReference type="ARBA" id="ARBA00023136"/>
    </source>
</evidence>
<evidence type="ECO:0000256" key="3">
    <source>
        <dbReference type="ARBA" id="ARBA00022984"/>
    </source>
</evidence>